<evidence type="ECO:0000256" key="1">
    <source>
        <dbReference type="SAM" id="Phobius"/>
    </source>
</evidence>
<keyword evidence="1" id="KW-1133">Transmembrane helix</keyword>
<evidence type="ECO:0000313" key="3">
    <source>
        <dbReference type="Proteomes" id="UP000594638"/>
    </source>
</evidence>
<keyword evidence="1" id="KW-0812">Transmembrane</keyword>
<organism evidence="2 3">
    <name type="scientific">Olea europaea subsp. europaea</name>
    <dbReference type="NCBI Taxonomy" id="158383"/>
    <lineage>
        <taxon>Eukaryota</taxon>
        <taxon>Viridiplantae</taxon>
        <taxon>Streptophyta</taxon>
        <taxon>Embryophyta</taxon>
        <taxon>Tracheophyta</taxon>
        <taxon>Spermatophyta</taxon>
        <taxon>Magnoliopsida</taxon>
        <taxon>eudicotyledons</taxon>
        <taxon>Gunneridae</taxon>
        <taxon>Pentapetalae</taxon>
        <taxon>asterids</taxon>
        <taxon>lamiids</taxon>
        <taxon>Lamiales</taxon>
        <taxon>Oleaceae</taxon>
        <taxon>Oleeae</taxon>
        <taxon>Olea</taxon>
    </lineage>
</organism>
<reference evidence="2 3" key="1">
    <citation type="submission" date="2019-12" db="EMBL/GenBank/DDBJ databases">
        <authorList>
            <person name="Alioto T."/>
            <person name="Alioto T."/>
            <person name="Gomez Garrido J."/>
        </authorList>
    </citation>
    <scope>NUCLEOTIDE SEQUENCE [LARGE SCALE GENOMIC DNA]</scope>
</reference>
<keyword evidence="3" id="KW-1185">Reference proteome</keyword>
<evidence type="ECO:0000313" key="2">
    <source>
        <dbReference type="EMBL" id="CAA2946613.1"/>
    </source>
</evidence>
<dbReference type="Proteomes" id="UP000594638">
    <property type="component" value="Unassembled WGS sequence"/>
</dbReference>
<dbReference type="EMBL" id="CACTIH010000064">
    <property type="protein sequence ID" value="CAA2946613.1"/>
    <property type="molecule type" value="Genomic_DNA"/>
</dbReference>
<dbReference type="Gramene" id="OE9A015360T1">
    <property type="protein sequence ID" value="OE9A015360C1"/>
    <property type="gene ID" value="OE9A015360"/>
</dbReference>
<feature type="transmembrane region" description="Helical" evidence="1">
    <location>
        <begin position="6"/>
        <end position="38"/>
    </location>
</feature>
<dbReference type="AlphaFoldDB" id="A0A8S0PFN1"/>
<sequence>MVVLKVMVMVMVMVVVVLATVVLAEVLQLVLVVVLVMVPSGGGCFRWRGNILSGNGDGCGVDRAGEDAVVGDGGFSVGAVRCDRWCGASGN</sequence>
<accession>A0A8S0PFN1</accession>
<gene>
    <name evidence="2" type="ORF">OLEA9_A015360</name>
</gene>
<comment type="caution">
    <text evidence="2">The sequence shown here is derived from an EMBL/GenBank/DDBJ whole genome shotgun (WGS) entry which is preliminary data.</text>
</comment>
<name>A0A8S0PFN1_OLEEU</name>
<keyword evidence="1" id="KW-0472">Membrane</keyword>
<proteinExistence type="predicted"/>
<protein>
    <submittedName>
        <fullName evidence="2">Uncharacterized protein</fullName>
    </submittedName>
</protein>